<accession>A0A2M7E855</accession>
<name>A0A2M7E855_9BACT</name>
<dbReference type="SUPFAM" id="SSF57667">
    <property type="entry name" value="beta-beta-alpha zinc fingers"/>
    <property type="match status" value="1"/>
</dbReference>
<reference evidence="3" key="1">
    <citation type="submission" date="2017-09" db="EMBL/GenBank/DDBJ databases">
        <title>Depth-based differentiation of microbial function through sediment-hosted aquifers and enrichment of novel symbionts in the deep terrestrial subsurface.</title>
        <authorList>
            <person name="Probst A.J."/>
            <person name="Ladd B."/>
            <person name="Jarett J.K."/>
            <person name="Geller-Mcgrath D.E."/>
            <person name="Sieber C.M.K."/>
            <person name="Emerson J.B."/>
            <person name="Anantharaman K."/>
            <person name="Thomas B.C."/>
            <person name="Malmstrom R."/>
            <person name="Stieglmeier M."/>
            <person name="Klingl A."/>
            <person name="Woyke T."/>
            <person name="Ryan C.M."/>
            <person name="Banfield J.F."/>
        </authorList>
    </citation>
    <scope>NUCLEOTIDE SEQUENCE [LARGE SCALE GENOMIC DNA]</scope>
</reference>
<proteinExistence type="predicted"/>
<gene>
    <name evidence="2" type="ORF">COS11_04890</name>
</gene>
<feature type="domain" description="C2H2-type" evidence="1">
    <location>
        <begin position="35"/>
        <end position="63"/>
    </location>
</feature>
<dbReference type="InterPro" id="IPR036236">
    <property type="entry name" value="Znf_C2H2_sf"/>
</dbReference>
<dbReference type="EMBL" id="PETL01000231">
    <property type="protein sequence ID" value="PIV63922.1"/>
    <property type="molecule type" value="Genomic_DNA"/>
</dbReference>
<evidence type="ECO:0000313" key="3">
    <source>
        <dbReference type="Proteomes" id="UP000228886"/>
    </source>
</evidence>
<comment type="caution">
    <text evidence="2">The sequence shown here is derived from an EMBL/GenBank/DDBJ whole genome shotgun (WGS) entry which is preliminary data.</text>
</comment>
<dbReference type="InterPro" id="IPR013087">
    <property type="entry name" value="Znf_C2H2_type"/>
</dbReference>
<dbReference type="Proteomes" id="UP000228886">
    <property type="component" value="Unassembled WGS sequence"/>
</dbReference>
<dbReference type="AlphaFoldDB" id="A0A2M7E855"/>
<sequence>MFNITDLIVDLGMIVESGIDELSEDQLANIVGSEYQCEFCGKRFIRKEDLKDHKTAVKFREYQEEMFLDTERM</sequence>
<dbReference type="PROSITE" id="PS50157">
    <property type="entry name" value="ZINC_FINGER_C2H2_2"/>
    <property type="match status" value="1"/>
</dbReference>
<dbReference type="Gene3D" id="3.30.160.60">
    <property type="entry name" value="Classic Zinc Finger"/>
    <property type="match status" value="1"/>
</dbReference>
<organism evidence="2 3">
    <name type="scientific">bacterium (Candidatus Ratteibacteria) CG01_land_8_20_14_3_00_40_19</name>
    <dbReference type="NCBI Taxonomy" id="2014290"/>
    <lineage>
        <taxon>Bacteria</taxon>
        <taxon>Candidatus Ratteibacteria</taxon>
    </lineage>
</organism>
<protein>
    <recommendedName>
        <fullName evidence="1">C2H2-type domain-containing protein</fullName>
    </recommendedName>
</protein>
<evidence type="ECO:0000313" key="2">
    <source>
        <dbReference type="EMBL" id="PIV63922.1"/>
    </source>
</evidence>
<evidence type="ECO:0000259" key="1">
    <source>
        <dbReference type="PROSITE" id="PS50157"/>
    </source>
</evidence>